<reference evidence="1 2" key="1">
    <citation type="submission" date="2011-02" db="EMBL/GenBank/DDBJ databases">
        <authorList>
            <person name="Weinstock G."/>
            <person name="Sodergren E."/>
            <person name="Clifton S."/>
            <person name="Fulton L."/>
            <person name="Fulton B."/>
            <person name="Courtney L."/>
            <person name="Fronick C."/>
            <person name="Harrison M."/>
            <person name="Strong C."/>
            <person name="Farmer C."/>
            <person name="Delahaunty K."/>
            <person name="Markovic C."/>
            <person name="Hall O."/>
            <person name="Minx P."/>
            <person name="Tomlinson C."/>
            <person name="Mitreva M."/>
            <person name="Hou S."/>
            <person name="Chen J."/>
            <person name="Wollam A."/>
            <person name="Pepin K.H."/>
            <person name="Johnson M."/>
            <person name="Bhonagiri V."/>
            <person name="Zhang X."/>
            <person name="Suruliraj S."/>
            <person name="Warren W."/>
            <person name="Chinwalla A."/>
            <person name="Mardis E.R."/>
            <person name="Wilson R.K."/>
        </authorList>
    </citation>
    <scope>NUCLEOTIDE SEQUENCE [LARGE SCALE GENOMIC DNA]</scope>
    <source>
        <strain evidence="1 2">YIT 12057</strain>
    </source>
</reference>
<dbReference type="HOGENOM" id="CLU_2434693_0_0_10"/>
<gene>
    <name evidence="1" type="ORF">HMPREF9446_02780</name>
</gene>
<keyword evidence="2" id="KW-1185">Reference proteome</keyword>
<dbReference type="AlphaFoldDB" id="F3PVK2"/>
<protein>
    <submittedName>
        <fullName evidence="1">Uncharacterized protein</fullName>
    </submittedName>
</protein>
<organism evidence="1 2">
    <name type="scientific">Bacteroides fluxus YIT 12057</name>
    <dbReference type="NCBI Taxonomy" id="763034"/>
    <lineage>
        <taxon>Bacteria</taxon>
        <taxon>Pseudomonadati</taxon>
        <taxon>Bacteroidota</taxon>
        <taxon>Bacteroidia</taxon>
        <taxon>Bacteroidales</taxon>
        <taxon>Bacteroidaceae</taxon>
        <taxon>Bacteroides</taxon>
    </lineage>
</organism>
<evidence type="ECO:0000313" key="1">
    <source>
        <dbReference type="EMBL" id="EGF54543.1"/>
    </source>
</evidence>
<dbReference type="Proteomes" id="UP000003416">
    <property type="component" value="Unassembled WGS sequence"/>
</dbReference>
<name>F3PVK2_9BACE</name>
<proteinExistence type="predicted"/>
<dbReference type="STRING" id="763034.HMPREF9446_02780"/>
<dbReference type="GeneID" id="86050250"/>
<comment type="caution">
    <text evidence="1">The sequence shown here is derived from an EMBL/GenBank/DDBJ whole genome shotgun (WGS) entry which is preliminary data.</text>
</comment>
<evidence type="ECO:0000313" key="2">
    <source>
        <dbReference type="Proteomes" id="UP000003416"/>
    </source>
</evidence>
<dbReference type="RefSeq" id="WP_009126019.1">
    <property type="nucleotide sequence ID" value="NZ_GL882668.1"/>
</dbReference>
<sequence length="90" mass="10089">MRIYHQRHLNGKTPVLGYTYNGSRYFHPGEMRKFIDFGCGLQSHGSGGNRPDICLEHNSVHVGKDGVAGITFTLPAGWYNVRVLANTVWN</sequence>
<accession>F3PVK2</accession>
<dbReference type="EMBL" id="AFBN01000073">
    <property type="protein sequence ID" value="EGF54543.1"/>
    <property type="molecule type" value="Genomic_DNA"/>
</dbReference>